<comment type="caution">
    <text evidence="1">The sequence shown here is derived from an EMBL/GenBank/DDBJ whole genome shotgun (WGS) entry which is preliminary data.</text>
</comment>
<reference evidence="1" key="1">
    <citation type="submission" date="2019-05" db="EMBL/GenBank/DDBJ databases">
        <title>Revised genome assembly of Burkholderiaceae (previously Ralstonia) sp. PBA.</title>
        <authorList>
            <person name="Gan H.M."/>
        </authorList>
    </citation>
    <scope>NUCLEOTIDE SEQUENCE</scope>
    <source>
        <strain evidence="1">PBA</strain>
    </source>
</reference>
<accession>A0ACD3SRN4</accession>
<gene>
    <name evidence="1" type="ORF">MW7_008965</name>
</gene>
<sequence>MLRAARLFLALLLGAAVLAACASNPRKEGLSERQIAVLKEQGFKLTEDGWAFGMSSKILFGNDEDKISDESRPVIFRISRALLDAGIDSVRLEGHTDSQGAADYNQRLSVRRAEAVAQVFIEAGMPKANVRAMGMGMSKPVADNQTAVGRLENRRVTIIVPVE</sequence>
<evidence type="ECO:0000313" key="1">
    <source>
        <dbReference type="EMBL" id="TMS58969.1"/>
    </source>
</evidence>
<proteinExistence type="predicted"/>
<keyword evidence="2" id="KW-1185">Reference proteome</keyword>
<evidence type="ECO:0000313" key="2">
    <source>
        <dbReference type="Proteomes" id="UP000004277"/>
    </source>
</evidence>
<name>A0ACD3SRN4_9BURK</name>
<dbReference type="Proteomes" id="UP000004277">
    <property type="component" value="Unassembled WGS sequence"/>
</dbReference>
<protein>
    <submittedName>
        <fullName evidence="1">OmpA family protein</fullName>
    </submittedName>
</protein>
<organism evidence="1 2">
    <name type="scientific">Imbroritus primus</name>
    <dbReference type="NCBI Taxonomy" id="3058603"/>
    <lineage>
        <taxon>Bacteria</taxon>
        <taxon>Pseudomonadati</taxon>
        <taxon>Pseudomonadota</taxon>
        <taxon>Betaproteobacteria</taxon>
        <taxon>Burkholderiales</taxon>
        <taxon>Burkholderiaceae</taxon>
        <taxon>Imbroritus</taxon>
    </lineage>
</organism>
<dbReference type="EMBL" id="AKCV02000015">
    <property type="protein sequence ID" value="TMS58969.1"/>
    <property type="molecule type" value="Genomic_DNA"/>
</dbReference>